<evidence type="ECO:0000256" key="2">
    <source>
        <dbReference type="ARBA" id="ARBA00022475"/>
    </source>
</evidence>
<evidence type="ECO:0000256" key="6">
    <source>
        <dbReference type="ARBA" id="ARBA00023136"/>
    </source>
</evidence>
<feature type="domain" description="CBS" evidence="10">
    <location>
        <begin position="222"/>
        <end position="282"/>
    </location>
</feature>
<keyword evidence="4" id="KW-0677">Repeat</keyword>
<evidence type="ECO:0000313" key="13">
    <source>
        <dbReference type="Proteomes" id="UP001597362"/>
    </source>
</evidence>
<evidence type="ECO:0000256" key="9">
    <source>
        <dbReference type="SAM" id="Phobius"/>
    </source>
</evidence>
<dbReference type="Pfam" id="PF00571">
    <property type="entry name" value="CBS"/>
    <property type="match status" value="2"/>
</dbReference>
<feature type="domain" description="CBS" evidence="10">
    <location>
        <begin position="287"/>
        <end position="344"/>
    </location>
</feature>
<dbReference type="InterPro" id="IPR051676">
    <property type="entry name" value="UPF0053_domain"/>
</dbReference>
<name>A0ABW4YN64_9BACL</name>
<dbReference type="SMART" id="SM00116">
    <property type="entry name" value="CBS"/>
    <property type="match status" value="2"/>
</dbReference>
<keyword evidence="2" id="KW-1003">Cell membrane</keyword>
<reference evidence="13" key="1">
    <citation type="journal article" date="2019" name="Int. J. Syst. Evol. Microbiol.">
        <title>The Global Catalogue of Microorganisms (GCM) 10K type strain sequencing project: providing services to taxonomists for standard genome sequencing and annotation.</title>
        <authorList>
            <consortium name="The Broad Institute Genomics Platform"/>
            <consortium name="The Broad Institute Genome Sequencing Center for Infectious Disease"/>
            <person name="Wu L."/>
            <person name="Ma J."/>
        </authorList>
    </citation>
    <scope>NUCLEOTIDE SEQUENCE [LARGE SCALE GENOMIC DNA]</scope>
    <source>
        <strain evidence="13">GH52</strain>
    </source>
</reference>
<dbReference type="InterPro" id="IPR044751">
    <property type="entry name" value="Ion_transp-like_CBS"/>
</dbReference>
<sequence length="367" mass="40945">MDPGTITNLFLIAVLIGLTAFFVGAEFAVVKVRMSRIEQLIADGNRKAITAKKLVQDLDYYLSACQLGITVTALGLGTIGEPTVEKLLHPLFETFSIPTAWATVISYALALSIMTFLHVVIGELAPKTLAIQFAEKVTLLIAKPLVLFGKALFPFIWFMNGSAQMLLRIFGVKPTNHEQAPSEEELKFIMQQSFQSGEINQNELSYVNNIFEFDQQMAQDVLIPRIHIVSIDKQMTPEEVLQIIDEGRYTRYPVTEDGDKDKLIGYVNAKELALQMAMKRSFTIEQFIHPLEIIQQSTPLQEALSRMQRKAVHIALVIDEYGGTAGMITMEDILEEIVGDIRDEFDTEEQALATNSTLARVSAVTAK</sequence>
<comment type="caution">
    <text evidence="12">The sequence shown here is derived from an EMBL/GenBank/DDBJ whole genome shotgun (WGS) entry which is preliminary data.</text>
</comment>
<protein>
    <submittedName>
        <fullName evidence="12">Hemolysin family protein</fullName>
    </submittedName>
</protein>
<proteinExistence type="predicted"/>
<evidence type="ECO:0000259" key="11">
    <source>
        <dbReference type="PROSITE" id="PS51846"/>
    </source>
</evidence>
<evidence type="ECO:0000256" key="7">
    <source>
        <dbReference type="PROSITE-ProRule" id="PRU00703"/>
    </source>
</evidence>
<dbReference type="CDD" id="cd04590">
    <property type="entry name" value="CBS_pair_CorC_HlyC_assoc"/>
    <property type="match status" value="1"/>
</dbReference>
<dbReference type="Gene3D" id="3.10.580.10">
    <property type="entry name" value="CBS-domain"/>
    <property type="match status" value="1"/>
</dbReference>
<evidence type="ECO:0000256" key="1">
    <source>
        <dbReference type="ARBA" id="ARBA00004651"/>
    </source>
</evidence>
<dbReference type="Pfam" id="PF01595">
    <property type="entry name" value="CNNM"/>
    <property type="match status" value="1"/>
</dbReference>
<accession>A0ABW4YN64</accession>
<keyword evidence="6 8" id="KW-0472">Membrane</keyword>
<feature type="domain" description="CNNM transmembrane" evidence="11">
    <location>
        <begin position="1"/>
        <end position="203"/>
    </location>
</feature>
<dbReference type="SUPFAM" id="SSF54631">
    <property type="entry name" value="CBS-domain pair"/>
    <property type="match status" value="1"/>
</dbReference>
<evidence type="ECO:0000256" key="4">
    <source>
        <dbReference type="ARBA" id="ARBA00022737"/>
    </source>
</evidence>
<evidence type="ECO:0000256" key="8">
    <source>
        <dbReference type="PROSITE-ProRule" id="PRU01193"/>
    </source>
</evidence>
<keyword evidence="5 8" id="KW-1133">Transmembrane helix</keyword>
<dbReference type="Proteomes" id="UP001597362">
    <property type="component" value="Unassembled WGS sequence"/>
</dbReference>
<evidence type="ECO:0000256" key="5">
    <source>
        <dbReference type="ARBA" id="ARBA00022989"/>
    </source>
</evidence>
<gene>
    <name evidence="12" type="ORF">ACFSJH_15785</name>
</gene>
<evidence type="ECO:0000313" key="12">
    <source>
        <dbReference type="EMBL" id="MFD2117190.1"/>
    </source>
</evidence>
<evidence type="ECO:0000256" key="3">
    <source>
        <dbReference type="ARBA" id="ARBA00022692"/>
    </source>
</evidence>
<keyword evidence="7" id="KW-0129">CBS domain</keyword>
<dbReference type="PANTHER" id="PTHR43099">
    <property type="entry name" value="UPF0053 PROTEIN YRKA"/>
    <property type="match status" value="1"/>
</dbReference>
<dbReference type="PROSITE" id="PS51846">
    <property type="entry name" value="CNNM"/>
    <property type="match status" value="1"/>
</dbReference>
<keyword evidence="13" id="KW-1185">Reference proteome</keyword>
<dbReference type="InterPro" id="IPR046342">
    <property type="entry name" value="CBS_dom_sf"/>
</dbReference>
<dbReference type="InterPro" id="IPR000644">
    <property type="entry name" value="CBS_dom"/>
</dbReference>
<organism evidence="12 13">
    <name type="scientific">Paenibacillus yanchengensis</name>
    <dbReference type="NCBI Taxonomy" id="2035833"/>
    <lineage>
        <taxon>Bacteria</taxon>
        <taxon>Bacillati</taxon>
        <taxon>Bacillota</taxon>
        <taxon>Bacilli</taxon>
        <taxon>Bacillales</taxon>
        <taxon>Paenibacillaceae</taxon>
        <taxon>Paenibacillus</taxon>
    </lineage>
</organism>
<comment type="subcellular location">
    <subcellularLocation>
        <location evidence="1">Cell membrane</location>
        <topology evidence="1">Multi-pass membrane protein</topology>
    </subcellularLocation>
</comment>
<evidence type="ECO:0000259" key="10">
    <source>
        <dbReference type="PROSITE" id="PS51371"/>
    </source>
</evidence>
<keyword evidence="3 8" id="KW-0812">Transmembrane</keyword>
<feature type="transmembrane region" description="Helical" evidence="9">
    <location>
        <begin position="100"/>
        <end position="125"/>
    </location>
</feature>
<dbReference type="EMBL" id="JBHUHO010000037">
    <property type="protein sequence ID" value="MFD2117190.1"/>
    <property type="molecule type" value="Genomic_DNA"/>
</dbReference>
<feature type="transmembrane region" description="Helical" evidence="9">
    <location>
        <begin position="6"/>
        <end position="30"/>
    </location>
</feature>
<dbReference type="PANTHER" id="PTHR43099:SF2">
    <property type="entry name" value="UPF0053 PROTEIN YRKA"/>
    <property type="match status" value="1"/>
</dbReference>
<feature type="transmembrane region" description="Helical" evidence="9">
    <location>
        <begin position="60"/>
        <end position="80"/>
    </location>
</feature>
<dbReference type="RefSeq" id="WP_377774120.1">
    <property type="nucleotide sequence ID" value="NZ_JBHUHO010000037.1"/>
</dbReference>
<dbReference type="PROSITE" id="PS51371">
    <property type="entry name" value="CBS"/>
    <property type="match status" value="2"/>
</dbReference>
<feature type="transmembrane region" description="Helical" evidence="9">
    <location>
        <begin position="137"/>
        <end position="159"/>
    </location>
</feature>
<dbReference type="InterPro" id="IPR002550">
    <property type="entry name" value="CNNM"/>
</dbReference>